<gene>
    <name evidence="1" type="ORF">BCR32DRAFT_278088</name>
</gene>
<proteinExistence type="predicted"/>
<evidence type="ECO:0000313" key="1">
    <source>
        <dbReference type="EMBL" id="ORX83388.1"/>
    </source>
</evidence>
<dbReference type="AlphaFoldDB" id="A0A1Y1XCC6"/>
<protein>
    <submittedName>
        <fullName evidence="1">Uncharacterized protein</fullName>
    </submittedName>
</protein>
<name>A0A1Y1XCC6_9FUNG</name>
<sequence length="79" mass="8813">MISASSADICLGYITISQYNNIVAVSNVKIINQGYIVNFNNSVTTYNNKVELQPVVLYNKGNSFTIFIVDDKIYDNKIA</sequence>
<comment type="caution">
    <text evidence="1">The sequence shown here is derived from an EMBL/GenBank/DDBJ whole genome shotgun (WGS) entry which is preliminary data.</text>
</comment>
<dbReference type="Proteomes" id="UP000193944">
    <property type="component" value="Unassembled WGS sequence"/>
</dbReference>
<organism evidence="1 2">
    <name type="scientific">Anaeromyces robustus</name>
    <dbReference type="NCBI Taxonomy" id="1754192"/>
    <lineage>
        <taxon>Eukaryota</taxon>
        <taxon>Fungi</taxon>
        <taxon>Fungi incertae sedis</taxon>
        <taxon>Chytridiomycota</taxon>
        <taxon>Chytridiomycota incertae sedis</taxon>
        <taxon>Neocallimastigomycetes</taxon>
        <taxon>Neocallimastigales</taxon>
        <taxon>Neocallimastigaceae</taxon>
        <taxon>Anaeromyces</taxon>
    </lineage>
</organism>
<accession>A0A1Y1XCC6</accession>
<keyword evidence="2" id="KW-1185">Reference proteome</keyword>
<dbReference type="EMBL" id="MCFG01000074">
    <property type="protein sequence ID" value="ORX83388.1"/>
    <property type="molecule type" value="Genomic_DNA"/>
</dbReference>
<reference evidence="1 2" key="1">
    <citation type="submission" date="2016-08" db="EMBL/GenBank/DDBJ databases">
        <title>A Parts List for Fungal Cellulosomes Revealed by Comparative Genomics.</title>
        <authorList>
            <consortium name="DOE Joint Genome Institute"/>
            <person name="Haitjema C.H."/>
            <person name="Gilmore S.P."/>
            <person name="Henske J.K."/>
            <person name="Solomon K.V."/>
            <person name="De Groot R."/>
            <person name="Kuo A."/>
            <person name="Mondo S.J."/>
            <person name="Salamov A.A."/>
            <person name="Labutti K."/>
            <person name="Zhao Z."/>
            <person name="Chiniquy J."/>
            <person name="Barry K."/>
            <person name="Brewer H.M."/>
            <person name="Purvine S.O."/>
            <person name="Wright A.T."/>
            <person name="Boxma B."/>
            <person name="Van Alen T."/>
            <person name="Hackstein J.H."/>
            <person name="Baker S.E."/>
            <person name="Grigoriev I.V."/>
            <person name="O'Malley M.A."/>
        </authorList>
    </citation>
    <scope>NUCLEOTIDE SEQUENCE [LARGE SCALE GENOMIC DNA]</scope>
    <source>
        <strain evidence="1 2">S4</strain>
    </source>
</reference>
<reference evidence="1 2" key="2">
    <citation type="submission" date="2016-08" db="EMBL/GenBank/DDBJ databases">
        <title>Pervasive Adenine N6-methylation of Active Genes in Fungi.</title>
        <authorList>
            <consortium name="DOE Joint Genome Institute"/>
            <person name="Mondo S.J."/>
            <person name="Dannebaum R.O."/>
            <person name="Kuo R.C."/>
            <person name="Labutti K."/>
            <person name="Haridas S."/>
            <person name="Kuo A."/>
            <person name="Salamov A."/>
            <person name="Ahrendt S.R."/>
            <person name="Lipzen A."/>
            <person name="Sullivan W."/>
            <person name="Andreopoulos W.B."/>
            <person name="Clum A."/>
            <person name="Lindquist E."/>
            <person name="Daum C."/>
            <person name="Ramamoorthy G.K."/>
            <person name="Gryganskyi A."/>
            <person name="Culley D."/>
            <person name="Magnuson J.K."/>
            <person name="James T.Y."/>
            <person name="O'Malley M.A."/>
            <person name="Stajich J.E."/>
            <person name="Spatafora J.W."/>
            <person name="Visel A."/>
            <person name="Grigoriev I.V."/>
        </authorList>
    </citation>
    <scope>NUCLEOTIDE SEQUENCE [LARGE SCALE GENOMIC DNA]</scope>
    <source>
        <strain evidence="1 2">S4</strain>
    </source>
</reference>
<evidence type="ECO:0000313" key="2">
    <source>
        <dbReference type="Proteomes" id="UP000193944"/>
    </source>
</evidence>